<protein>
    <submittedName>
        <fullName evidence="1">Uncharacterized protein</fullName>
    </submittedName>
</protein>
<evidence type="ECO:0000313" key="1">
    <source>
        <dbReference type="EMBL" id="CAG9705475.1"/>
    </source>
</evidence>
<name>A0AA86MJ86_9CLOT</name>
<sequence length="54" mass="6262">MISLSIWQAEQNMNDLRGQMITMDDEAKDAAERVIDDLESLLELAKNFKYSIKE</sequence>
<gene>
    <name evidence="2" type="ORF">CNEO2_1080013</name>
    <name evidence="1" type="ORF">CNEO_41907</name>
</gene>
<dbReference type="EMBL" id="CAMTCP010000009">
    <property type="protein sequence ID" value="CAI3538774.1"/>
    <property type="molecule type" value="Genomic_DNA"/>
</dbReference>
<reference evidence="2" key="2">
    <citation type="submission" date="2022-10" db="EMBL/GenBank/DDBJ databases">
        <authorList>
            <person name="Aires J."/>
            <person name="Mesa V."/>
        </authorList>
    </citation>
    <scope>NUCLEOTIDE SEQUENCE</scope>
    <source>
        <strain evidence="2">Clostridium neonatale JD116</strain>
    </source>
</reference>
<comment type="caution">
    <text evidence="1">The sequence shown here is derived from an EMBL/GenBank/DDBJ whole genome shotgun (WGS) entry which is preliminary data.</text>
</comment>
<reference evidence="1" key="1">
    <citation type="submission" date="2021-10" db="EMBL/GenBank/DDBJ databases">
        <authorList>
            <person name="Mesa V."/>
        </authorList>
    </citation>
    <scope>NUCLEOTIDE SEQUENCE</scope>
    <source>
        <strain evidence="1">CC3_PB</strain>
    </source>
</reference>
<evidence type="ECO:0000313" key="3">
    <source>
        <dbReference type="Proteomes" id="UP000789738"/>
    </source>
</evidence>
<organism evidence="1 3">
    <name type="scientific">Clostridium neonatale</name>
    <dbReference type="NCBI Taxonomy" id="137838"/>
    <lineage>
        <taxon>Bacteria</taxon>
        <taxon>Bacillati</taxon>
        <taxon>Bacillota</taxon>
        <taxon>Clostridia</taxon>
        <taxon>Eubacteriales</taxon>
        <taxon>Clostridiaceae</taxon>
        <taxon>Clostridium</taxon>
    </lineage>
</organism>
<dbReference type="RefSeq" id="WP_210887333.1">
    <property type="nucleotide sequence ID" value="NZ_CAKJVE010000004.1"/>
</dbReference>
<dbReference type="EMBL" id="CAKJVE010000004">
    <property type="protein sequence ID" value="CAG9705475.1"/>
    <property type="molecule type" value="Genomic_DNA"/>
</dbReference>
<evidence type="ECO:0000313" key="2">
    <source>
        <dbReference type="EMBL" id="CAI3538774.1"/>
    </source>
</evidence>
<accession>A0AA86MJ86</accession>
<dbReference type="Proteomes" id="UP000789738">
    <property type="component" value="Unassembled WGS sequence"/>
</dbReference>
<dbReference type="Proteomes" id="UP001189143">
    <property type="component" value="Unassembled WGS sequence"/>
</dbReference>
<proteinExistence type="predicted"/>
<dbReference type="AlphaFoldDB" id="A0AA86MJ86"/>